<keyword evidence="3" id="KW-1185">Reference proteome</keyword>
<sequence length="110" mass="12510">MAARFPQDHFVKAESASQDGTEEPPPWLWLLWEFNLRHEGDIPTNSGILFALPTRPMVWIAEERLRAAGTSPYLSSEQITDASMEKYRNDRGLTAHYIIKALRSSYGNST</sequence>
<evidence type="ECO:0000256" key="1">
    <source>
        <dbReference type="SAM" id="MobiDB-lite"/>
    </source>
</evidence>
<accession>A0ABR1X4M0</accession>
<organism evidence="2 3">
    <name type="scientific">Apiospora hydei</name>
    <dbReference type="NCBI Taxonomy" id="1337664"/>
    <lineage>
        <taxon>Eukaryota</taxon>
        <taxon>Fungi</taxon>
        <taxon>Dikarya</taxon>
        <taxon>Ascomycota</taxon>
        <taxon>Pezizomycotina</taxon>
        <taxon>Sordariomycetes</taxon>
        <taxon>Xylariomycetidae</taxon>
        <taxon>Amphisphaeriales</taxon>
        <taxon>Apiosporaceae</taxon>
        <taxon>Apiospora</taxon>
    </lineage>
</organism>
<name>A0ABR1X4M0_9PEZI</name>
<feature type="compositionally biased region" description="Basic and acidic residues" evidence="1">
    <location>
        <begin position="1"/>
        <end position="12"/>
    </location>
</feature>
<dbReference type="RefSeq" id="XP_066673231.1">
    <property type="nucleotide sequence ID" value="XM_066809613.1"/>
</dbReference>
<comment type="caution">
    <text evidence="2">The sequence shown here is derived from an EMBL/GenBank/DDBJ whole genome shotgun (WGS) entry which is preliminary data.</text>
</comment>
<protein>
    <submittedName>
        <fullName evidence="2">Uncharacterized protein</fullName>
    </submittedName>
</protein>
<evidence type="ECO:0000313" key="3">
    <source>
        <dbReference type="Proteomes" id="UP001433268"/>
    </source>
</evidence>
<dbReference type="Proteomes" id="UP001433268">
    <property type="component" value="Unassembled WGS sequence"/>
</dbReference>
<proteinExistence type="predicted"/>
<reference evidence="2 3" key="1">
    <citation type="submission" date="2023-01" db="EMBL/GenBank/DDBJ databases">
        <title>Analysis of 21 Apiospora genomes using comparative genomics revels a genus with tremendous synthesis potential of carbohydrate active enzymes and secondary metabolites.</title>
        <authorList>
            <person name="Sorensen T."/>
        </authorList>
    </citation>
    <scope>NUCLEOTIDE SEQUENCE [LARGE SCALE GENOMIC DNA]</scope>
    <source>
        <strain evidence="2 3">CBS 114990</strain>
    </source>
</reference>
<dbReference type="EMBL" id="JAQQWN010000004">
    <property type="protein sequence ID" value="KAK8090337.1"/>
    <property type="molecule type" value="Genomic_DNA"/>
</dbReference>
<feature type="region of interest" description="Disordered" evidence="1">
    <location>
        <begin position="1"/>
        <end position="24"/>
    </location>
</feature>
<dbReference type="GeneID" id="92042673"/>
<evidence type="ECO:0000313" key="2">
    <source>
        <dbReference type="EMBL" id="KAK8090337.1"/>
    </source>
</evidence>
<gene>
    <name evidence="2" type="ORF">PG997_005298</name>
</gene>